<keyword evidence="2" id="KW-1185">Reference proteome</keyword>
<evidence type="ECO:0000313" key="1">
    <source>
        <dbReference type="EMBL" id="KAI9378105.1"/>
    </source>
</evidence>
<comment type="caution">
    <text evidence="1">The sequence shown here is derived from an EMBL/GenBank/DDBJ whole genome shotgun (WGS) entry which is preliminary data.</text>
</comment>
<dbReference type="Proteomes" id="UP000006729">
    <property type="component" value="Chromosome 18"/>
</dbReference>
<sequence>MEKVEKAQTDTLNYMNCCCSMSRQIQFPLQTVSLFLKHPCFVPLNSLTFSVNSHFHCSLIQISVSRFNLSLSRDHGESREGTGREETVAIELILFQVYECYVYLVTFSLHVLKRKLSFPLYG</sequence>
<reference evidence="1 2" key="1">
    <citation type="journal article" date="2006" name="Science">
        <title>The genome of black cottonwood, Populus trichocarpa (Torr. &amp; Gray).</title>
        <authorList>
            <person name="Tuskan G.A."/>
            <person name="Difazio S."/>
            <person name="Jansson S."/>
            <person name="Bohlmann J."/>
            <person name="Grigoriev I."/>
            <person name="Hellsten U."/>
            <person name="Putnam N."/>
            <person name="Ralph S."/>
            <person name="Rombauts S."/>
            <person name="Salamov A."/>
            <person name="Schein J."/>
            <person name="Sterck L."/>
            <person name="Aerts A."/>
            <person name="Bhalerao R.R."/>
            <person name="Bhalerao R.P."/>
            <person name="Blaudez D."/>
            <person name="Boerjan W."/>
            <person name="Brun A."/>
            <person name="Brunner A."/>
            <person name="Busov V."/>
            <person name="Campbell M."/>
            <person name="Carlson J."/>
            <person name="Chalot M."/>
            <person name="Chapman J."/>
            <person name="Chen G.L."/>
            <person name="Cooper D."/>
            <person name="Coutinho P.M."/>
            <person name="Couturier J."/>
            <person name="Covert S."/>
            <person name="Cronk Q."/>
            <person name="Cunningham R."/>
            <person name="Davis J."/>
            <person name="Degroeve S."/>
            <person name="Dejardin A."/>
            <person name="Depamphilis C."/>
            <person name="Detter J."/>
            <person name="Dirks B."/>
            <person name="Dubchak I."/>
            <person name="Duplessis S."/>
            <person name="Ehlting J."/>
            <person name="Ellis B."/>
            <person name="Gendler K."/>
            <person name="Goodstein D."/>
            <person name="Gribskov M."/>
            <person name="Grimwood J."/>
            <person name="Groover A."/>
            <person name="Gunter L."/>
            <person name="Hamberger B."/>
            <person name="Heinze B."/>
            <person name="Helariutta Y."/>
            <person name="Henrissat B."/>
            <person name="Holligan D."/>
            <person name="Holt R."/>
            <person name="Huang W."/>
            <person name="Islam-Faridi N."/>
            <person name="Jones S."/>
            <person name="Jones-Rhoades M."/>
            <person name="Jorgensen R."/>
            <person name="Joshi C."/>
            <person name="Kangasjarvi J."/>
            <person name="Karlsson J."/>
            <person name="Kelleher C."/>
            <person name="Kirkpatrick R."/>
            <person name="Kirst M."/>
            <person name="Kohler A."/>
            <person name="Kalluri U."/>
            <person name="Larimer F."/>
            <person name="Leebens-Mack J."/>
            <person name="Leple J.C."/>
            <person name="Locascio P."/>
            <person name="Lou Y."/>
            <person name="Lucas S."/>
            <person name="Martin F."/>
            <person name="Montanini B."/>
            <person name="Napoli C."/>
            <person name="Nelson D.R."/>
            <person name="Nelson C."/>
            <person name="Nieminen K."/>
            <person name="Nilsson O."/>
            <person name="Pereda V."/>
            <person name="Peter G."/>
            <person name="Philippe R."/>
            <person name="Pilate G."/>
            <person name="Poliakov A."/>
            <person name="Razumovskaya J."/>
            <person name="Richardson P."/>
            <person name="Rinaldi C."/>
            <person name="Ritland K."/>
            <person name="Rouze P."/>
            <person name="Ryaboy D."/>
            <person name="Schmutz J."/>
            <person name="Schrader J."/>
            <person name="Segerman B."/>
            <person name="Shin H."/>
            <person name="Siddiqui A."/>
            <person name="Sterky F."/>
            <person name="Terry A."/>
            <person name="Tsai C.J."/>
            <person name="Uberbacher E."/>
            <person name="Unneberg P."/>
            <person name="Vahala J."/>
            <person name="Wall K."/>
            <person name="Wessler S."/>
            <person name="Yang G."/>
            <person name="Yin T."/>
            <person name="Douglas C."/>
            <person name="Marra M."/>
            <person name="Sandberg G."/>
            <person name="Van de Peer Y."/>
            <person name="Rokhsar D."/>
        </authorList>
    </citation>
    <scope>NUCLEOTIDE SEQUENCE [LARGE SCALE GENOMIC DNA]</scope>
    <source>
        <strain evidence="2">cv. Nisqually</strain>
    </source>
</reference>
<accession>A0ACC0RMT9</accession>
<organism evidence="1 2">
    <name type="scientific">Populus trichocarpa</name>
    <name type="common">Western balsam poplar</name>
    <name type="synonym">Populus balsamifera subsp. trichocarpa</name>
    <dbReference type="NCBI Taxonomy" id="3694"/>
    <lineage>
        <taxon>Eukaryota</taxon>
        <taxon>Viridiplantae</taxon>
        <taxon>Streptophyta</taxon>
        <taxon>Embryophyta</taxon>
        <taxon>Tracheophyta</taxon>
        <taxon>Spermatophyta</taxon>
        <taxon>Magnoliopsida</taxon>
        <taxon>eudicotyledons</taxon>
        <taxon>Gunneridae</taxon>
        <taxon>Pentapetalae</taxon>
        <taxon>rosids</taxon>
        <taxon>fabids</taxon>
        <taxon>Malpighiales</taxon>
        <taxon>Salicaceae</taxon>
        <taxon>Saliceae</taxon>
        <taxon>Populus</taxon>
    </lineage>
</organism>
<dbReference type="EMBL" id="CM009307">
    <property type="protein sequence ID" value="KAI9378105.1"/>
    <property type="molecule type" value="Genomic_DNA"/>
</dbReference>
<protein>
    <submittedName>
        <fullName evidence="1">Uncharacterized protein</fullName>
    </submittedName>
</protein>
<proteinExistence type="predicted"/>
<name>A0ACC0RMT9_POPTR</name>
<evidence type="ECO:0000313" key="2">
    <source>
        <dbReference type="Proteomes" id="UP000006729"/>
    </source>
</evidence>
<gene>
    <name evidence="1" type="ORF">POPTR_018G035750v4</name>
</gene>